<name>A0A7S4G303_9EUGL</name>
<accession>A0A7S4G303</accession>
<proteinExistence type="predicted"/>
<reference evidence="2" key="1">
    <citation type="submission" date="2021-01" db="EMBL/GenBank/DDBJ databases">
        <authorList>
            <person name="Corre E."/>
            <person name="Pelletier E."/>
            <person name="Niang G."/>
            <person name="Scheremetjew M."/>
            <person name="Finn R."/>
            <person name="Kale V."/>
            <person name="Holt S."/>
            <person name="Cochrane G."/>
            <person name="Meng A."/>
            <person name="Brown T."/>
            <person name="Cohen L."/>
        </authorList>
    </citation>
    <scope>NUCLEOTIDE SEQUENCE</scope>
    <source>
        <strain evidence="2">CCMP1594</strain>
    </source>
</reference>
<evidence type="ECO:0000313" key="2">
    <source>
        <dbReference type="EMBL" id="CAE0823598.1"/>
    </source>
</evidence>
<dbReference type="EMBL" id="HBJA01100956">
    <property type="protein sequence ID" value="CAE0823598.1"/>
    <property type="molecule type" value="Transcribed_RNA"/>
</dbReference>
<sequence>MLEAEEAGVDDVVAAEASDNPEGVGVMGVGVTGVGGVGVTGLTDPSDPNPEPDFVNEALGGRGLGMRLGMRDDGIGEGPVDMANGGRLMAVGRGESGKAVAALGTAPAPGISGMDTAGILGGANGAGTGGMGNAPGPVAGGIAGTATGTDLGRCI</sequence>
<evidence type="ECO:0000256" key="1">
    <source>
        <dbReference type="SAM" id="MobiDB-lite"/>
    </source>
</evidence>
<gene>
    <name evidence="2" type="ORF">EGYM00163_LOCUS34801</name>
</gene>
<feature type="region of interest" description="Disordered" evidence="1">
    <location>
        <begin position="1"/>
        <end position="20"/>
    </location>
</feature>
<dbReference type="AlphaFoldDB" id="A0A7S4G303"/>
<feature type="region of interest" description="Disordered" evidence="1">
    <location>
        <begin position="40"/>
        <end position="61"/>
    </location>
</feature>
<organism evidence="2">
    <name type="scientific">Eutreptiella gymnastica</name>
    <dbReference type="NCBI Taxonomy" id="73025"/>
    <lineage>
        <taxon>Eukaryota</taxon>
        <taxon>Discoba</taxon>
        <taxon>Euglenozoa</taxon>
        <taxon>Euglenida</taxon>
        <taxon>Spirocuta</taxon>
        <taxon>Euglenophyceae</taxon>
        <taxon>Eutreptiales</taxon>
        <taxon>Eutreptiaceae</taxon>
        <taxon>Eutreptiella</taxon>
    </lineage>
</organism>
<protein>
    <submittedName>
        <fullName evidence="2">Uncharacterized protein</fullName>
    </submittedName>
</protein>